<keyword evidence="9" id="KW-0805">Transcription regulation</keyword>
<dbReference type="InterPro" id="IPR005467">
    <property type="entry name" value="His_kinase_dom"/>
</dbReference>
<dbReference type="InterPro" id="IPR011006">
    <property type="entry name" value="CheY-like_superfamily"/>
</dbReference>
<dbReference type="SUPFAM" id="SSF46689">
    <property type="entry name" value="Homeodomain-like"/>
    <property type="match status" value="1"/>
</dbReference>
<dbReference type="Gene3D" id="2.130.10.10">
    <property type="entry name" value="YVTN repeat-like/Quinoprotein amine dehydrogenase"/>
    <property type="match status" value="3"/>
</dbReference>
<dbReference type="PROSITE" id="PS00041">
    <property type="entry name" value="HTH_ARAC_FAMILY_1"/>
    <property type="match status" value="1"/>
</dbReference>
<dbReference type="Pfam" id="PF07494">
    <property type="entry name" value="Reg_prop"/>
    <property type="match status" value="4"/>
</dbReference>
<feature type="domain" description="Response regulatory" evidence="16">
    <location>
        <begin position="1124"/>
        <end position="1239"/>
    </location>
</feature>
<dbReference type="Pfam" id="PF00072">
    <property type="entry name" value="Response_reg"/>
    <property type="match status" value="1"/>
</dbReference>
<dbReference type="OrthoDB" id="9806995at2"/>
<sequence length="1378" mass="155602">MAVSLIGLIVYFLMIGAEVKSALGQDQINNFKHISTSDGFSLNSVNSIGQDQKGLIWFGTRNGLMRYDGKELKVMRREIGDTDKLRINDIYAIHVDSARGIWMGTKSGLSIFDPKNHSSIDFEEETLSDMAISSRFVHDVLRISDHVVWIATKNGINVLNEKERKVAYYLHDETRPETINSSFVNCLYQSSNGAIWVGSRSGLNKLEEVQGDELVFRDFTIKEGNKESPFSENVSSIKEDHKGNLWIGTHHGLFYFDISTEKFEAFGESSGQTLTNNLVQDLTLDKHHRLWVGTYDGLNVIDSTHTLIRKIKHDPQKPDGLTDNSIRSLFTDSQGGVWIATYYGGVNYWDDKQLNFENIEESNGTQLGYNVVSTLVEGSNKNIYIGTEGAGLTVLNPEGMEFQKINELGPGNYIGSVKDLLFESDDKLWIGTFSRGLVLLDLNTRDFKEYRGTTDSLAPNTLTTDQLLSLEEAPDGKLWIGTLNRGLDLLDTKKQSIRNFNADGTKSMIANNNVRALLRSLKNDLYIGTGQGLCRLDYSKYQAGDYDFEFFEMADGTPDDLYIHDLFEDSNGEIWVAAHNFGLFRVEGDQLYPSGLSGVSSIFAISEDSEGSLWLSSEEGIVTYDPTNGDQRIYNRNDGVQANEYNRGAKLHASDGRMFFGGASGVTTFQPSNLEIENSYAPPVVLTGLSIADYKLQANDSTGILQKSIEYTESVTLDYDQNIFTIQFAMPNFSNADKNTYMYRLKGLGEQWSTTSNSFVTFTIQRGGDYVFEVKGINSNGIETPITTKLEVKVKSAPWLTVWAYLLYAVLLLSALILFIYFFKSRLNLQHKLEMETQEFLNQQELNQRKLQFFTNISHEFRTPLTLISGPLEKIMGNYEGPSSVFRQLQVIKKNTDQLFKLINELMDFRKFESKQMKLQAAEGDIVKFANEIFLSFAQQAKLNKIKYTFDSEYEEINVFFDRDKLEKVLYNLISNAFKYTPSKGKIKVTVTSANGKVLVLVKDNGVGISPDHLEKIFDRFYEIPKLKKREKLIYGSGIGLAIAKNVMDLHKGELKVNSEEGKGSTFIMELRTGREHLMNDEIIVSFKNSEDITQYTDESSVLNIQEQVRSIIEEHDPSGNEGTVLIVEDNPDIAQFIQSALMEYYKVSLAENGAIGFQKAIADQPDLIISDVMMPVMDGIEFCAKVKGDLRTSHIPFILLTARTSLVYKYNGLESGADEYLSKPFELKELLLKCKNIITTQKKLKEKFAETGEFAVVEATVNSRDEEMMNSAIQIIKENLKNEFFDIQYLCEELGISRSLLFTKFKAWTNQTPNDFILSIKMKQAATLIEQGKTNVSEVGYQVGFKNPNYFSKSFKKYHGLSPKAYAQRFKANLGIE</sequence>
<keyword evidence="13" id="KW-0812">Transmembrane</keyword>
<dbReference type="EC" id="2.7.13.3" evidence="2"/>
<dbReference type="InterPro" id="IPR036890">
    <property type="entry name" value="HATPase_C_sf"/>
</dbReference>
<comment type="catalytic activity">
    <reaction evidence="1">
        <text>ATP + protein L-histidine = ADP + protein N-phospho-L-histidine.</text>
        <dbReference type="EC" id="2.7.13.3"/>
    </reaction>
</comment>
<dbReference type="InterPro" id="IPR018062">
    <property type="entry name" value="HTH_AraC-typ_CS"/>
</dbReference>
<evidence type="ECO:0000256" key="1">
    <source>
        <dbReference type="ARBA" id="ARBA00000085"/>
    </source>
</evidence>
<dbReference type="Gene3D" id="3.30.565.10">
    <property type="entry name" value="Histidine kinase-like ATPase, C-terminal domain"/>
    <property type="match status" value="1"/>
</dbReference>
<evidence type="ECO:0000313" key="17">
    <source>
        <dbReference type="EMBL" id="AWW32848.1"/>
    </source>
</evidence>
<keyword evidence="10" id="KW-0238">DNA-binding</keyword>
<dbReference type="PROSITE" id="PS50110">
    <property type="entry name" value="RESPONSE_REGULATORY"/>
    <property type="match status" value="1"/>
</dbReference>
<dbReference type="PANTHER" id="PTHR43547:SF2">
    <property type="entry name" value="HYBRID SIGNAL TRANSDUCTION HISTIDINE KINASE C"/>
    <property type="match status" value="1"/>
</dbReference>
<name>A0A2Z4IQD9_9BACT</name>
<dbReference type="EMBL" id="CP030041">
    <property type="protein sequence ID" value="AWW32848.1"/>
    <property type="molecule type" value="Genomic_DNA"/>
</dbReference>
<evidence type="ECO:0000256" key="7">
    <source>
        <dbReference type="ARBA" id="ARBA00022840"/>
    </source>
</evidence>
<gene>
    <name evidence="17" type="ORF">DN752_23400</name>
</gene>
<dbReference type="InterPro" id="IPR001789">
    <property type="entry name" value="Sig_transdc_resp-reg_receiver"/>
</dbReference>
<dbReference type="SUPFAM" id="SSF63829">
    <property type="entry name" value="Calcium-dependent phosphotriesterase"/>
    <property type="match status" value="2"/>
</dbReference>
<dbReference type="Pfam" id="PF12833">
    <property type="entry name" value="HTH_18"/>
    <property type="match status" value="1"/>
</dbReference>
<dbReference type="CDD" id="cd17574">
    <property type="entry name" value="REC_OmpR"/>
    <property type="match status" value="1"/>
</dbReference>
<dbReference type="SUPFAM" id="SSF47384">
    <property type="entry name" value="Homodimeric domain of signal transducing histidine kinase"/>
    <property type="match status" value="1"/>
</dbReference>
<dbReference type="FunFam" id="3.30.565.10:FF:000037">
    <property type="entry name" value="Hybrid sensor histidine kinase/response regulator"/>
    <property type="match status" value="1"/>
</dbReference>
<keyword evidence="3 12" id="KW-0597">Phosphoprotein</keyword>
<dbReference type="InterPro" id="IPR004358">
    <property type="entry name" value="Sig_transdc_His_kin-like_C"/>
</dbReference>
<evidence type="ECO:0000259" key="15">
    <source>
        <dbReference type="PROSITE" id="PS50109"/>
    </source>
</evidence>
<evidence type="ECO:0000313" key="18">
    <source>
        <dbReference type="Proteomes" id="UP000248688"/>
    </source>
</evidence>
<dbReference type="PANTHER" id="PTHR43547">
    <property type="entry name" value="TWO-COMPONENT HISTIDINE KINASE"/>
    <property type="match status" value="1"/>
</dbReference>
<keyword evidence="13" id="KW-1133">Transmembrane helix</keyword>
<dbReference type="InterPro" id="IPR011123">
    <property type="entry name" value="Y_Y_Y"/>
</dbReference>
<dbReference type="SMART" id="SM00387">
    <property type="entry name" value="HATPase_c"/>
    <property type="match status" value="1"/>
</dbReference>
<evidence type="ECO:0000256" key="13">
    <source>
        <dbReference type="SAM" id="Phobius"/>
    </source>
</evidence>
<keyword evidence="8" id="KW-0902">Two-component regulatory system</keyword>
<dbReference type="SMART" id="SM00342">
    <property type="entry name" value="HTH_ARAC"/>
    <property type="match status" value="1"/>
</dbReference>
<keyword evidence="6 17" id="KW-0418">Kinase</keyword>
<organism evidence="17 18">
    <name type="scientific">Echinicola strongylocentroti</name>
    <dbReference type="NCBI Taxonomy" id="1795355"/>
    <lineage>
        <taxon>Bacteria</taxon>
        <taxon>Pseudomonadati</taxon>
        <taxon>Bacteroidota</taxon>
        <taxon>Cytophagia</taxon>
        <taxon>Cytophagales</taxon>
        <taxon>Cyclobacteriaceae</taxon>
        <taxon>Echinicola</taxon>
    </lineage>
</organism>
<keyword evidence="18" id="KW-1185">Reference proteome</keyword>
<evidence type="ECO:0000256" key="11">
    <source>
        <dbReference type="ARBA" id="ARBA00023163"/>
    </source>
</evidence>
<dbReference type="CDD" id="cd00082">
    <property type="entry name" value="HisKA"/>
    <property type="match status" value="1"/>
</dbReference>
<feature type="transmembrane region" description="Helical" evidence="13">
    <location>
        <begin position="802"/>
        <end position="823"/>
    </location>
</feature>
<dbReference type="Gene3D" id="1.10.10.60">
    <property type="entry name" value="Homeodomain-like"/>
    <property type="match status" value="2"/>
</dbReference>
<dbReference type="CDD" id="cd00075">
    <property type="entry name" value="HATPase"/>
    <property type="match status" value="1"/>
</dbReference>
<evidence type="ECO:0000256" key="8">
    <source>
        <dbReference type="ARBA" id="ARBA00023012"/>
    </source>
</evidence>
<dbReference type="InterPro" id="IPR015943">
    <property type="entry name" value="WD40/YVTN_repeat-like_dom_sf"/>
</dbReference>
<feature type="modified residue" description="4-aspartylphosphate" evidence="12">
    <location>
        <position position="1172"/>
    </location>
</feature>
<dbReference type="KEGG" id="est:DN752_23400"/>
<keyword evidence="5" id="KW-0547">Nucleotide-binding</keyword>
<dbReference type="FunFam" id="1.10.287.130:FF:000034">
    <property type="entry name" value="Two-component system sensor histidine kinase/response regulator"/>
    <property type="match status" value="1"/>
</dbReference>
<protein>
    <recommendedName>
        <fullName evidence="2">histidine kinase</fullName>
        <ecNumber evidence="2">2.7.13.3</ecNumber>
    </recommendedName>
</protein>
<keyword evidence="7" id="KW-0067">ATP-binding</keyword>
<dbReference type="InterPro" id="IPR003661">
    <property type="entry name" value="HisK_dim/P_dom"/>
</dbReference>
<dbReference type="Pfam" id="PF00512">
    <property type="entry name" value="HisKA"/>
    <property type="match status" value="1"/>
</dbReference>
<reference evidence="17 18" key="1">
    <citation type="submission" date="2018-06" db="EMBL/GenBank/DDBJ databases">
        <title>Echinicola strongylocentroti sp. nov., isolated from a sea urchin Strongylocentrotus intermedius.</title>
        <authorList>
            <person name="Bae S.S."/>
        </authorList>
    </citation>
    <scope>NUCLEOTIDE SEQUENCE [LARGE SCALE GENOMIC DNA]</scope>
    <source>
        <strain evidence="17 18">MEBiC08714</strain>
    </source>
</reference>
<dbReference type="InterPro" id="IPR018060">
    <property type="entry name" value="HTH_AraC"/>
</dbReference>
<dbReference type="SMART" id="SM00448">
    <property type="entry name" value="REC"/>
    <property type="match status" value="1"/>
</dbReference>
<dbReference type="InterPro" id="IPR036097">
    <property type="entry name" value="HisK_dim/P_sf"/>
</dbReference>
<keyword evidence="4" id="KW-0808">Transferase</keyword>
<evidence type="ECO:0000256" key="5">
    <source>
        <dbReference type="ARBA" id="ARBA00022741"/>
    </source>
</evidence>
<dbReference type="InterPro" id="IPR013783">
    <property type="entry name" value="Ig-like_fold"/>
</dbReference>
<dbReference type="PROSITE" id="PS01124">
    <property type="entry name" value="HTH_ARAC_FAMILY_2"/>
    <property type="match status" value="1"/>
</dbReference>
<dbReference type="SUPFAM" id="SSF55874">
    <property type="entry name" value="ATPase domain of HSP90 chaperone/DNA topoisomerase II/histidine kinase"/>
    <property type="match status" value="1"/>
</dbReference>
<dbReference type="SUPFAM" id="SSF52172">
    <property type="entry name" value="CheY-like"/>
    <property type="match status" value="1"/>
</dbReference>
<evidence type="ECO:0000256" key="9">
    <source>
        <dbReference type="ARBA" id="ARBA00023015"/>
    </source>
</evidence>
<evidence type="ECO:0000256" key="4">
    <source>
        <dbReference type="ARBA" id="ARBA00022679"/>
    </source>
</evidence>
<dbReference type="Gene3D" id="3.40.50.2300">
    <property type="match status" value="1"/>
</dbReference>
<dbReference type="Pfam" id="PF07495">
    <property type="entry name" value="Y_Y_Y"/>
    <property type="match status" value="1"/>
</dbReference>
<proteinExistence type="predicted"/>
<evidence type="ECO:0000256" key="6">
    <source>
        <dbReference type="ARBA" id="ARBA00022777"/>
    </source>
</evidence>
<dbReference type="InterPro" id="IPR009057">
    <property type="entry name" value="Homeodomain-like_sf"/>
</dbReference>
<dbReference type="PROSITE" id="PS50109">
    <property type="entry name" value="HIS_KIN"/>
    <property type="match status" value="1"/>
</dbReference>
<dbReference type="Gene3D" id="1.10.287.130">
    <property type="match status" value="1"/>
</dbReference>
<feature type="domain" description="HTH araC/xylS-type" evidence="14">
    <location>
        <begin position="1271"/>
        <end position="1370"/>
    </location>
</feature>
<dbReference type="GO" id="GO:0003700">
    <property type="term" value="F:DNA-binding transcription factor activity"/>
    <property type="evidence" value="ECO:0007669"/>
    <property type="project" value="InterPro"/>
</dbReference>
<dbReference type="GO" id="GO:0043565">
    <property type="term" value="F:sequence-specific DNA binding"/>
    <property type="evidence" value="ECO:0007669"/>
    <property type="project" value="InterPro"/>
</dbReference>
<dbReference type="Gene3D" id="2.60.40.10">
    <property type="entry name" value="Immunoglobulins"/>
    <property type="match status" value="1"/>
</dbReference>
<evidence type="ECO:0000256" key="10">
    <source>
        <dbReference type="ARBA" id="ARBA00023125"/>
    </source>
</evidence>
<keyword evidence="11" id="KW-0804">Transcription</keyword>
<dbReference type="Pfam" id="PF02518">
    <property type="entry name" value="HATPase_c"/>
    <property type="match status" value="1"/>
</dbReference>
<dbReference type="InterPro" id="IPR011110">
    <property type="entry name" value="Reg_prop"/>
</dbReference>
<evidence type="ECO:0000256" key="2">
    <source>
        <dbReference type="ARBA" id="ARBA00012438"/>
    </source>
</evidence>
<dbReference type="SUPFAM" id="SSF101898">
    <property type="entry name" value="NHL repeat"/>
    <property type="match status" value="1"/>
</dbReference>
<evidence type="ECO:0000259" key="14">
    <source>
        <dbReference type="PROSITE" id="PS01124"/>
    </source>
</evidence>
<dbReference type="Proteomes" id="UP000248688">
    <property type="component" value="Chromosome"/>
</dbReference>
<dbReference type="GO" id="GO:0005524">
    <property type="term" value="F:ATP binding"/>
    <property type="evidence" value="ECO:0007669"/>
    <property type="project" value="UniProtKB-KW"/>
</dbReference>
<evidence type="ECO:0000259" key="16">
    <source>
        <dbReference type="PROSITE" id="PS50110"/>
    </source>
</evidence>
<evidence type="ECO:0000256" key="3">
    <source>
        <dbReference type="ARBA" id="ARBA00022553"/>
    </source>
</evidence>
<dbReference type="PRINTS" id="PR00344">
    <property type="entry name" value="BCTRLSENSOR"/>
</dbReference>
<dbReference type="InterPro" id="IPR003594">
    <property type="entry name" value="HATPase_dom"/>
</dbReference>
<accession>A0A2Z4IQD9</accession>
<dbReference type="SMART" id="SM00388">
    <property type="entry name" value="HisKA"/>
    <property type="match status" value="1"/>
</dbReference>
<dbReference type="GO" id="GO:0000155">
    <property type="term" value="F:phosphorelay sensor kinase activity"/>
    <property type="evidence" value="ECO:0007669"/>
    <property type="project" value="InterPro"/>
</dbReference>
<keyword evidence="13" id="KW-0472">Membrane</keyword>
<evidence type="ECO:0000256" key="12">
    <source>
        <dbReference type="PROSITE-ProRule" id="PRU00169"/>
    </source>
</evidence>
<feature type="domain" description="Histidine kinase" evidence="15">
    <location>
        <begin position="856"/>
        <end position="1075"/>
    </location>
</feature>